<dbReference type="InParanoid" id="A0A162YCA0"/>
<evidence type="ECO:0000313" key="1">
    <source>
        <dbReference type="EMBL" id="OAD79705.1"/>
    </source>
</evidence>
<dbReference type="OrthoDB" id="2277683at2759"/>
<evidence type="ECO:0000313" key="2">
    <source>
        <dbReference type="Proteomes" id="UP000077315"/>
    </source>
</evidence>
<dbReference type="AlphaFoldDB" id="A0A162YCA0"/>
<dbReference type="InterPro" id="IPR014752">
    <property type="entry name" value="Arrestin-like_C"/>
</dbReference>
<dbReference type="Proteomes" id="UP000077315">
    <property type="component" value="Unassembled WGS sequence"/>
</dbReference>
<dbReference type="VEuPathDB" id="FungiDB:PHYBLDRAFT_58751"/>
<organism evidence="1 2">
    <name type="scientific">Phycomyces blakesleeanus (strain ATCC 8743b / DSM 1359 / FGSC 10004 / NBRC 33097 / NRRL 1555)</name>
    <dbReference type="NCBI Taxonomy" id="763407"/>
    <lineage>
        <taxon>Eukaryota</taxon>
        <taxon>Fungi</taxon>
        <taxon>Fungi incertae sedis</taxon>
        <taxon>Mucoromycota</taxon>
        <taxon>Mucoromycotina</taxon>
        <taxon>Mucoromycetes</taxon>
        <taxon>Mucorales</taxon>
        <taxon>Phycomycetaceae</taxon>
        <taxon>Phycomyces</taxon>
    </lineage>
</organism>
<name>A0A162YCA0_PHYB8</name>
<dbReference type="GeneID" id="29001285"/>
<evidence type="ECO:0008006" key="3">
    <source>
        <dbReference type="Google" id="ProtNLM"/>
    </source>
</evidence>
<gene>
    <name evidence="1" type="ORF">PHYBLDRAFT_58751</name>
</gene>
<accession>A0A162YCA0</accession>
<reference evidence="2" key="1">
    <citation type="submission" date="2015-06" db="EMBL/GenBank/DDBJ databases">
        <title>Expansion of signal transduction pathways in fungi by whole-genome duplication.</title>
        <authorList>
            <consortium name="DOE Joint Genome Institute"/>
            <person name="Corrochano L.M."/>
            <person name="Kuo A."/>
            <person name="Marcet-Houben M."/>
            <person name="Polaino S."/>
            <person name="Salamov A."/>
            <person name="Villalobos J.M."/>
            <person name="Alvarez M.I."/>
            <person name="Avalos J."/>
            <person name="Benito E.P."/>
            <person name="Benoit I."/>
            <person name="Burger G."/>
            <person name="Camino L.P."/>
            <person name="Canovas D."/>
            <person name="Cerda-Olmedo E."/>
            <person name="Cheng J.-F."/>
            <person name="Dominguez A."/>
            <person name="Elias M."/>
            <person name="Eslava A.P."/>
            <person name="Glaser F."/>
            <person name="Grimwood J."/>
            <person name="Gutierrez G."/>
            <person name="Heitman J."/>
            <person name="Henrissat B."/>
            <person name="Iturriaga E.A."/>
            <person name="Lang B.F."/>
            <person name="Lavin J.L."/>
            <person name="Lee S."/>
            <person name="Li W."/>
            <person name="Lindquist E."/>
            <person name="Lopez-Garcia S."/>
            <person name="Luque E.M."/>
            <person name="Marcos A.T."/>
            <person name="Martin J."/>
            <person name="McCluskey K."/>
            <person name="Medina H.R."/>
            <person name="Miralles-Duran A."/>
            <person name="Miyazaki A."/>
            <person name="Munoz-Torres E."/>
            <person name="Oguiza J.A."/>
            <person name="Ohm R."/>
            <person name="Olmedo M."/>
            <person name="Orejas M."/>
            <person name="Ortiz-Castellanos L."/>
            <person name="Pisabarro A.G."/>
            <person name="Rodriguez-Romero J."/>
            <person name="Ruiz-Herrera J."/>
            <person name="Ruiz-Vazquez R."/>
            <person name="Sanz C."/>
            <person name="Schackwitz W."/>
            <person name="Schmutz J."/>
            <person name="Shahriari M."/>
            <person name="Shelest E."/>
            <person name="Silva-Franco F."/>
            <person name="Soanes D."/>
            <person name="Syed K."/>
            <person name="Tagua V.G."/>
            <person name="Talbot N.J."/>
            <person name="Thon M."/>
            <person name="De vries R.P."/>
            <person name="Wiebenga A."/>
            <person name="Yadav J.S."/>
            <person name="Braun E.L."/>
            <person name="Baker S."/>
            <person name="Garre V."/>
            <person name="Horwitz B."/>
            <person name="Torres-Martinez S."/>
            <person name="Idnurm A."/>
            <person name="Herrera-Estrella A."/>
            <person name="Gabaldon T."/>
            <person name="Grigoriev I.V."/>
        </authorList>
    </citation>
    <scope>NUCLEOTIDE SEQUENCE [LARGE SCALE GENOMIC DNA]</scope>
    <source>
        <strain evidence="2">NRRL 1555(-)</strain>
    </source>
</reference>
<protein>
    <recommendedName>
        <fullName evidence="3">Arrestin-like N-terminal domain-containing protein</fullName>
    </recommendedName>
</protein>
<sequence length="429" mass="48998">MSTVLLDLFLDNNSIDLWGQYSAFHFKGTVELTLDRPVNIREITVGIKGVLQTIVSTDFPDTMFKEDVGALESSHFKKHPFQKSSLVAIGYAESRQIVLKTKQVVLRHEIPVLYTPNIYRWPFILTLEDPHILPPSILLPRHNIHYQITAHVTLGSLGDHLKVGYWSIYQNARKHALIAYRRLSNPPPLPDQDDSLPDYPSPTYTLTPHQARHSLLSTRIPLQVNQYSTSINGVSPEARRYRGVRQGTIRYETCLPNNTWIGRTRYEFLCEFYPLRQDVTIDEIVCCMEQSETYPVRGGKVQSGQQLSAKDMTTHLHRYCETHYQVNVSDDLSSISLFVPLDSPLLSQDVSTTALQIEHRLRLVVHFGERAHERKMTLSFPLLIGAMDQAGYSQWTSNNDIHITQDLFFLPSYSSVLCEESPPACNFLS</sequence>
<dbReference type="EMBL" id="KV440972">
    <property type="protein sequence ID" value="OAD79705.1"/>
    <property type="molecule type" value="Genomic_DNA"/>
</dbReference>
<proteinExistence type="predicted"/>
<dbReference type="Gene3D" id="2.60.40.640">
    <property type="match status" value="1"/>
</dbReference>
<keyword evidence="2" id="KW-1185">Reference proteome</keyword>
<dbReference type="RefSeq" id="XP_018297745.1">
    <property type="nucleotide sequence ID" value="XM_018440379.1"/>
</dbReference>